<organism evidence="1 2">
    <name type="scientific">Paracerasibacillus soli</name>
    <dbReference type="NCBI Taxonomy" id="480284"/>
    <lineage>
        <taxon>Bacteria</taxon>
        <taxon>Bacillati</taxon>
        <taxon>Bacillota</taxon>
        <taxon>Bacilli</taxon>
        <taxon>Bacillales</taxon>
        <taxon>Bacillaceae</taxon>
        <taxon>Paracerasibacillus</taxon>
    </lineage>
</organism>
<reference evidence="1 2" key="1">
    <citation type="submission" date="2023-10" db="EMBL/GenBank/DDBJ databases">
        <title>Virgibacillus soli CC-YMP-6 genome.</title>
        <authorList>
            <person name="Miliotis G."/>
            <person name="Sengupta P."/>
            <person name="Hameed A."/>
            <person name="Chuvochina M."/>
            <person name="Mcdonagh F."/>
            <person name="Simpson A.C."/>
            <person name="Singh N.K."/>
            <person name="Rekha P.D."/>
            <person name="Raman K."/>
            <person name="Hugenholtz P."/>
            <person name="Venkateswaran K."/>
        </authorList>
    </citation>
    <scope>NUCLEOTIDE SEQUENCE [LARGE SCALE GENOMIC DNA]</scope>
    <source>
        <strain evidence="1 2">CC-YMP-6</strain>
    </source>
</reference>
<name>A0ABU5CSQ3_9BACI</name>
<accession>A0ABU5CSQ3</accession>
<sequence>MNVKERYTLYTIANHLVSKEGYELLHLNENTGELWLEKYTKQVTNIIRLTTRGFDWKSHLKQDIAQVFQRVLQMKGFLRGKNFDVSNVYITSYSPVDHWEELKKPMKLKDKTSIMMHVYYVDWCMKMKN</sequence>
<evidence type="ECO:0000313" key="1">
    <source>
        <dbReference type="EMBL" id="MDY0408443.1"/>
    </source>
</evidence>
<comment type="caution">
    <text evidence="1">The sequence shown here is derived from an EMBL/GenBank/DDBJ whole genome shotgun (WGS) entry which is preliminary data.</text>
</comment>
<gene>
    <name evidence="1" type="ORF">RWD45_07565</name>
</gene>
<dbReference type="EMBL" id="JAWDIQ010000001">
    <property type="protein sequence ID" value="MDY0408443.1"/>
    <property type="molecule type" value="Genomic_DNA"/>
</dbReference>
<protein>
    <submittedName>
        <fullName evidence="1">Uncharacterized protein</fullName>
    </submittedName>
</protein>
<evidence type="ECO:0000313" key="2">
    <source>
        <dbReference type="Proteomes" id="UP001275315"/>
    </source>
</evidence>
<proteinExistence type="predicted"/>
<keyword evidence="2" id="KW-1185">Reference proteome</keyword>
<dbReference type="Proteomes" id="UP001275315">
    <property type="component" value="Unassembled WGS sequence"/>
</dbReference>
<dbReference type="RefSeq" id="WP_320379176.1">
    <property type="nucleotide sequence ID" value="NZ_JAWDIQ010000001.1"/>
</dbReference>